<feature type="chain" id="PRO_5024314505" evidence="1">
    <location>
        <begin position="20"/>
        <end position="396"/>
    </location>
</feature>
<dbReference type="EMBL" id="CP044016">
    <property type="protein sequence ID" value="QES90531.1"/>
    <property type="molecule type" value="Genomic_DNA"/>
</dbReference>
<feature type="signal peptide" evidence="1">
    <location>
        <begin position="1"/>
        <end position="19"/>
    </location>
</feature>
<dbReference type="Proteomes" id="UP000292424">
    <property type="component" value="Chromosome"/>
</dbReference>
<name>A0A5P2GFV9_9BACT</name>
<keyword evidence="3" id="KW-1185">Reference proteome</keyword>
<dbReference type="KEGG" id="arac:E0W69_018330"/>
<gene>
    <name evidence="2" type="ORF">E0W69_018330</name>
</gene>
<protein>
    <submittedName>
        <fullName evidence="2">Uncharacterized protein</fullName>
    </submittedName>
</protein>
<accession>A0A5P2GFV9</accession>
<dbReference type="OrthoDB" id="277629at2"/>
<dbReference type="AlphaFoldDB" id="A0A5P2GFV9"/>
<evidence type="ECO:0000313" key="3">
    <source>
        <dbReference type="Proteomes" id="UP000292424"/>
    </source>
</evidence>
<sequence>MKRLLLLVIFLANSIFLFAQTKSDSVYLFENKILEKCKIDSNFYFKGGFASSDLALIGLYQEGLKLYDSARRKESFEVTDSLKTALSQLKAIDPILYILEQAKKTSIIIFNEAHYNPRNRVFVVSLLHSLKNIGYSVFAAETFSNKKSFGNIQHPSLETGYYSAQPQFGNMIRLAVKLGYKLLPYEDTTLYKRHREMEEATNIANFLSNNPNSKIIIYCGLDHIFETPIAMNQKDSLHFMANILKKMTKVDPFTVDQVYLRERSNFHLERPERQLLNSDKYALFQYPNGKIFSMKYTDVSLYTPATKTKYNRPSWIFENHMLPLFLPINKIKISFPIMVKVYLRSDNVNNAIPIDVLEVKNKLDLNRTALAVYPKSDYQIVVNNEKNEVCSFYVGN</sequence>
<dbReference type="RefSeq" id="WP_131331516.1">
    <property type="nucleotide sequence ID" value="NZ_CP044016.1"/>
</dbReference>
<organism evidence="2 3">
    <name type="scientific">Rhizosphaericola mali</name>
    <dbReference type="NCBI Taxonomy" id="2545455"/>
    <lineage>
        <taxon>Bacteria</taxon>
        <taxon>Pseudomonadati</taxon>
        <taxon>Bacteroidota</taxon>
        <taxon>Chitinophagia</taxon>
        <taxon>Chitinophagales</taxon>
        <taxon>Chitinophagaceae</taxon>
        <taxon>Rhizosphaericola</taxon>
    </lineage>
</organism>
<proteinExistence type="predicted"/>
<reference evidence="2 3" key="1">
    <citation type="submission" date="2019-09" db="EMBL/GenBank/DDBJ databases">
        <title>Complete genome sequence of Arachidicoccus sp. B3-10 isolated from apple orchard soil.</title>
        <authorList>
            <person name="Kim H.S."/>
            <person name="Han K.-I."/>
            <person name="Suh M.K."/>
            <person name="Lee K.C."/>
            <person name="Eom M.K."/>
            <person name="Kim J.-S."/>
            <person name="Kang S.W."/>
            <person name="Sin Y."/>
            <person name="Lee J.-S."/>
        </authorList>
    </citation>
    <scope>NUCLEOTIDE SEQUENCE [LARGE SCALE GENOMIC DNA]</scope>
    <source>
        <strain evidence="2 3">B3-10</strain>
    </source>
</reference>
<keyword evidence="1" id="KW-0732">Signal</keyword>
<evidence type="ECO:0000256" key="1">
    <source>
        <dbReference type="SAM" id="SignalP"/>
    </source>
</evidence>
<evidence type="ECO:0000313" key="2">
    <source>
        <dbReference type="EMBL" id="QES90531.1"/>
    </source>
</evidence>